<name>A0ACD3AFX8_9AGAR</name>
<accession>A0ACD3AFX8</accession>
<organism evidence="1 2">
    <name type="scientific">Pluteus cervinus</name>
    <dbReference type="NCBI Taxonomy" id="181527"/>
    <lineage>
        <taxon>Eukaryota</taxon>
        <taxon>Fungi</taxon>
        <taxon>Dikarya</taxon>
        <taxon>Basidiomycota</taxon>
        <taxon>Agaricomycotina</taxon>
        <taxon>Agaricomycetes</taxon>
        <taxon>Agaricomycetidae</taxon>
        <taxon>Agaricales</taxon>
        <taxon>Pluteineae</taxon>
        <taxon>Pluteaceae</taxon>
        <taxon>Pluteus</taxon>
    </lineage>
</organism>
<gene>
    <name evidence="1" type="ORF">BDN72DRAFT_846687</name>
</gene>
<keyword evidence="2" id="KW-1185">Reference proteome</keyword>
<dbReference type="EMBL" id="ML208479">
    <property type="protein sequence ID" value="TFK64340.1"/>
    <property type="molecule type" value="Genomic_DNA"/>
</dbReference>
<evidence type="ECO:0000313" key="1">
    <source>
        <dbReference type="EMBL" id="TFK64340.1"/>
    </source>
</evidence>
<proteinExistence type="predicted"/>
<reference evidence="1 2" key="1">
    <citation type="journal article" date="2019" name="Nat. Ecol. Evol.">
        <title>Megaphylogeny resolves global patterns of mushroom evolution.</title>
        <authorList>
            <person name="Varga T."/>
            <person name="Krizsan K."/>
            <person name="Foldi C."/>
            <person name="Dima B."/>
            <person name="Sanchez-Garcia M."/>
            <person name="Sanchez-Ramirez S."/>
            <person name="Szollosi G.J."/>
            <person name="Szarkandi J.G."/>
            <person name="Papp V."/>
            <person name="Albert L."/>
            <person name="Andreopoulos W."/>
            <person name="Angelini C."/>
            <person name="Antonin V."/>
            <person name="Barry K.W."/>
            <person name="Bougher N.L."/>
            <person name="Buchanan P."/>
            <person name="Buyck B."/>
            <person name="Bense V."/>
            <person name="Catcheside P."/>
            <person name="Chovatia M."/>
            <person name="Cooper J."/>
            <person name="Damon W."/>
            <person name="Desjardin D."/>
            <person name="Finy P."/>
            <person name="Geml J."/>
            <person name="Haridas S."/>
            <person name="Hughes K."/>
            <person name="Justo A."/>
            <person name="Karasinski D."/>
            <person name="Kautmanova I."/>
            <person name="Kiss B."/>
            <person name="Kocsube S."/>
            <person name="Kotiranta H."/>
            <person name="LaButti K.M."/>
            <person name="Lechner B.E."/>
            <person name="Liimatainen K."/>
            <person name="Lipzen A."/>
            <person name="Lukacs Z."/>
            <person name="Mihaltcheva S."/>
            <person name="Morgado L.N."/>
            <person name="Niskanen T."/>
            <person name="Noordeloos M.E."/>
            <person name="Ohm R.A."/>
            <person name="Ortiz-Santana B."/>
            <person name="Ovrebo C."/>
            <person name="Racz N."/>
            <person name="Riley R."/>
            <person name="Savchenko A."/>
            <person name="Shiryaev A."/>
            <person name="Soop K."/>
            <person name="Spirin V."/>
            <person name="Szebenyi C."/>
            <person name="Tomsovsky M."/>
            <person name="Tulloss R.E."/>
            <person name="Uehling J."/>
            <person name="Grigoriev I.V."/>
            <person name="Vagvolgyi C."/>
            <person name="Papp T."/>
            <person name="Martin F.M."/>
            <person name="Miettinen O."/>
            <person name="Hibbett D.S."/>
            <person name="Nagy L.G."/>
        </authorList>
    </citation>
    <scope>NUCLEOTIDE SEQUENCE [LARGE SCALE GENOMIC DNA]</scope>
    <source>
        <strain evidence="1 2">NL-1719</strain>
    </source>
</reference>
<sequence length="523" mass="59800">MALPDRLWRNDERIELYSDFKAILPKPNATALLERKSGQRDLCQYLITPIYYIHQDLLEPIFLAGMESDNLHGPLRVASVCYRWKEIAHATPALWNHVSVNNLLPGTFNLAKLWLSRCRFPSLTLGFRDISLTTLAQLLVSSQTQIRRLELHTTNANDDRILQAIIDGGHGDELEEIVIKHEENIIDDLPVPHIKRLYLEQVPTSWSRTSPPQQLTILRITDDIHWEMLDLILSECTVLQKLYASMAEDGPRPLDRRMSLKGATTHSHLTYLGLSYTPKDGEFPSDLISSFSFPSLSVFECHLAWTSNPEVVSAATKWLDSLPFLGQLKRLSLLIEFKVPQSFYDSLLSRAEAIEELSAYFDLEEEPQPNILRTLITFFHVLESPPRLPNLKSLHFSSYDSLTPALDEIFGVGQMWASIVQAVLGEQYESLSLWAHHWDRYQPEGDGDNTKDKQLGFLQRIPDPGTHPNLEFKFCRHNPSEWITNFPLVFEMYPLALNEGTKYEIVNSAGKWAPKSGPVYRIV</sequence>
<dbReference type="Proteomes" id="UP000308600">
    <property type="component" value="Unassembled WGS sequence"/>
</dbReference>
<protein>
    <submittedName>
        <fullName evidence="1">Uncharacterized protein</fullName>
    </submittedName>
</protein>
<evidence type="ECO:0000313" key="2">
    <source>
        <dbReference type="Proteomes" id="UP000308600"/>
    </source>
</evidence>